<dbReference type="InterPro" id="IPR052755">
    <property type="entry name" value="Lysozyme_Inhibitor_LprI"/>
</dbReference>
<reference evidence="2" key="1">
    <citation type="submission" date="2016-01" db="EMBL/GenBank/DDBJ databases">
        <authorList>
            <person name="Peeters C."/>
        </authorList>
    </citation>
    <scope>NUCLEOTIDE SEQUENCE [LARGE SCALE GENOMIC DNA]</scope>
    <source>
        <strain evidence="2">LMG 29317</strain>
    </source>
</reference>
<accession>A0A158K5V9</accession>
<proteinExistence type="predicted"/>
<evidence type="ECO:0000313" key="2">
    <source>
        <dbReference type="EMBL" id="SAL76522.1"/>
    </source>
</evidence>
<dbReference type="EMBL" id="FCOM02000026">
    <property type="protein sequence ID" value="SAL76522.1"/>
    <property type="molecule type" value="Genomic_DNA"/>
</dbReference>
<evidence type="ECO:0000313" key="3">
    <source>
        <dbReference type="Proteomes" id="UP000055019"/>
    </source>
</evidence>
<dbReference type="InterPro" id="IPR009739">
    <property type="entry name" value="LprI-like_N"/>
</dbReference>
<organism evidence="2 3">
    <name type="scientific">Caballeronia arvi</name>
    <dbReference type="NCBI Taxonomy" id="1777135"/>
    <lineage>
        <taxon>Bacteria</taxon>
        <taxon>Pseudomonadati</taxon>
        <taxon>Pseudomonadota</taxon>
        <taxon>Betaproteobacteria</taxon>
        <taxon>Burkholderiales</taxon>
        <taxon>Burkholderiaceae</taxon>
        <taxon>Caballeronia</taxon>
    </lineage>
</organism>
<protein>
    <submittedName>
        <fullName evidence="2">PF07007 family protein</fullName>
    </submittedName>
</protein>
<comment type="caution">
    <text evidence="2">The sequence shown here is derived from an EMBL/GenBank/DDBJ whole genome shotgun (WGS) entry which is preliminary data.</text>
</comment>
<dbReference type="GO" id="GO:0005576">
    <property type="term" value="C:extracellular region"/>
    <property type="evidence" value="ECO:0007669"/>
    <property type="project" value="TreeGrafter"/>
</dbReference>
<dbReference type="Pfam" id="PF07007">
    <property type="entry name" value="LprI"/>
    <property type="match status" value="1"/>
</dbReference>
<sequence>MIDMSSTGELFRLANHKYKNMRTRSLLLRWPQSIALSMLFVLSHTTSASDDVGMVKGVWQVSEAHTNSAATSIGHYIWNDPRLVGRIFSFDDAVIRNNTPEFDVCAVPTFHPINFDLGGTIQTSMGGYGYPPVQPTASDYRIAPGDGKSRSIFEVRCGTTPWHNELGVDPIRGVWIAKLGTDQIALRWFGETVLTLHRVVEGAKPNPSFSCVKASSAAERTICSSYELSAFDQSVSTAYVQLLKQAKVTDHETAGVVADQGAWLKLRNRCLTSRECLIKSMRNRLEVIVSKIQT</sequence>
<dbReference type="AlphaFoldDB" id="A0A158K5V9"/>
<evidence type="ECO:0000259" key="1">
    <source>
        <dbReference type="Pfam" id="PF07007"/>
    </source>
</evidence>
<keyword evidence="3" id="KW-1185">Reference proteome</keyword>
<dbReference type="RefSeq" id="WP_143749307.1">
    <property type="nucleotide sequence ID" value="NZ_FCOM02000026.1"/>
</dbReference>
<dbReference type="PANTHER" id="PTHR37549:SF1">
    <property type="entry name" value="LIPOPROTEIN LPRI"/>
    <property type="match status" value="1"/>
</dbReference>
<name>A0A158K5V9_9BURK</name>
<feature type="domain" description="Lysozyme inhibitor LprI-like N-terminal" evidence="1">
    <location>
        <begin position="211"/>
        <end position="270"/>
    </location>
</feature>
<dbReference type="PANTHER" id="PTHR37549">
    <property type="entry name" value="LIPOPROTEIN LPRI"/>
    <property type="match status" value="1"/>
</dbReference>
<gene>
    <name evidence="2" type="ORF">AWB74_05006</name>
</gene>
<dbReference type="Proteomes" id="UP000055019">
    <property type="component" value="Unassembled WGS sequence"/>
</dbReference>